<organism evidence="1 2">
    <name type="scientific">Williamsia deligens</name>
    <dbReference type="NCBI Taxonomy" id="321325"/>
    <lineage>
        <taxon>Bacteria</taxon>
        <taxon>Bacillati</taxon>
        <taxon>Actinomycetota</taxon>
        <taxon>Actinomycetes</taxon>
        <taxon>Mycobacteriales</taxon>
        <taxon>Nocardiaceae</taxon>
        <taxon>Williamsia</taxon>
    </lineage>
</organism>
<keyword evidence="2" id="KW-1185">Reference proteome</keyword>
<comment type="caution">
    <text evidence="1">The sequence shown here is derived from an EMBL/GenBank/DDBJ whole genome shotgun (WGS) entry which is preliminary data.</text>
</comment>
<dbReference type="RefSeq" id="WP_253649211.1">
    <property type="nucleotide sequence ID" value="NZ_BAAAMO010000011.1"/>
</dbReference>
<reference evidence="2" key="1">
    <citation type="journal article" date="2019" name="Int. J. Syst. Evol. Microbiol.">
        <title>The Global Catalogue of Microorganisms (GCM) 10K type strain sequencing project: providing services to taxonomists for standard genome sequencing and annotation.</title>
        <authorList>
            <consortium name="The Broad Institute Genomics Platform"/>
            <consortium name="The Broad Institute Genome Sequencing Center for Infectious Disease"/>
            <person name="Wu L."/>
            <person name="Ma J."/>
        </authorList>
    </citation>
    <scope>NUCLEOTIDE SEQUENCE [LARGE SCALE GENOMIC DNA]</scope>
    <source>
        <strain evidence="2">CCUG 50873</strain>
    </source>
</reference>
<accession>A0ABW3GH51</accession>
<gene>
    <name evidence="1" type="ORF">ACFQ04_20500</name>
</gene>
<evidence type="ECO:0000313" key="2">
    <source>
        <dbReference type="Proteomes" id="UP001597068"/>
    </source>
</evidence>
<dbReference type="Proteomes" id="UP001597068">
    <property type="component" value="Unassembled WGS sequence"/>
</dbReference>
<proteinExistence type="predicted"/>
<protein>
    <recommendedName>
        <fullName evidence="3">Tail terminator</fullName>
    </recommendedName>
</protein>
<evidence type="ECO:0008006" key="3">
    <source>
        <dbReference type="Google" id="ProtNLM"/>
    </source>
</evidence>
<evidence type="ECO:0000313" key="1">
    <source>
        <dbReference type="EMBL" id="MFD0928121.1"/>
    </source>
</evidence>
<dbReference type="EMBL" id="JBHTIL010000009">
    <property type="protein sequence ID" value="MFD0928121.1"/>
    <property type="molecule type" value="Genomic_DNA"/>
</dbReference>
<sequence length="126" mass="13474">MTSVVAAGRAILVAALPGVPVSQKVTSTPRRYVRLSRAGGDRGRTTDRPELLVECYASTDAGAPDGPQAERDVTTAYDALRDAAGGGPWAGGWVTKWEGNSIVDYDDPDQPKHARWQFTGTLFLLT</sequence>
<name>A0ABW3GH51_9NOCA</name>